<sequence>MLCIRCSSNLISIPGSNLISFLAAISSASWQQSHQLHLAAALVTEGRFHTWMSSDSQLTGPLIHHAPKHGFSLSFLFSPTLCAKPHLFMNIQISMQS</sequence>
<feature type="non-terminal residue" evidence="1">
    <location>
        <position position="97"/>
    </location>
</feature>
<protein>
    <submittedName>
        <fullName evidence="1">Uncharacterized protein</fullName>
    </submittedName>
</protein>
<proteinExistence type="predicted"/>
<name>A0ABN9CYD7_9NEOB</name>
<dbReference type="EMBL" id="CATNWA010013466">
    <property type="protein sequence ID" value="CAI9565223.1"/>
    <property type="molecule type" value="Genomic_DNA"/>
</dbReference>
<keyword evidence="2" id="KW-1185">Reference proteome</keyword>
<organism evidence="1 2">
    <name type="scientific">Staurois parvus</name>
    <dbReference type="NCBI Taxonomy" id="386267"/>
    <lineage>
        <taxon>Eukaryota</taxon>
        <taxon>Metazoa</taxon>
        <taxon>Chordata</taxon>
        <taxon>Craniata</taxon>
        <taxon>Vertebrata</taxon>
        <taxon>Euteleostomi</taxon>
        <taxon>Amphibia</taxon>
        <taxon>Batrachia</taxon>
        <taxon>Anura</taxon>
        <taxon>Neobatrachia</taxon>
        <taxon>Ranoidea</taxon>
        <taxon>Ranidae</taxon>
        <taxon>Staurois</taxon>
    </lineage>
</organism>
<reference evidence="1" key="1">
    <citation type="submission" date="2023-05" db="EMBL/GenBank/DDBJ databases">
        <authorList>
            <person name="Stuckert A."/>
        </authorList>
    </citation>
    <scope>NUCLEOTIDE SEQUENCE</scope>
</reference>
<evidence type="ECO:0000313" key="1">
    <source>
        <dbReference type="EMBL" id="CAI9565223.1"/>
    </source>
</evidence>
<comment type="caution">
    <text evidence="1">The sequence shown here is derived from an EMBL/GenBank/DDBJ whole genome shotgun (WGS) entry which is preliminary data.</text>
</comment>
<evidence type="ECO:0000313" key="2">
    <source>
        <dbReference type="Proteomes" id="UP001162483"/>
    </source>
</evidence>
<gene>
    <name evidence="1" type="ORF">SPARVUS_LOCUS6031260</name>
</gene>
<dbReference type="Proteomes" id="UP001162483">
    <property type="component" value="Unassembled WGS sequence"/>
</dbReference>
<accession>A0ABN9CYD7</accession>